<dbReference type="SMART" id="SM00558">
    <property type="entry name" value="JmjC"/>
    <property type="match status" value="1"/>
</dbReference>
<reference evidence="4" key="1">
    <citation type="journal article" date="2019" name="Int. J. Syst. Evol. Microbiol.">
        <title>The Global Catalogue of Microorganisms (GCM) 10K type strain sequencing project: providing services to taxonomists for standard genome sequencing and annotation.</title>
        <authorList>
            <consortium name="The Broad Institute Genomics Platform"/>
            <consortium name="The Broad Institute Genome Sequencing Center for Infectious Disease"/>
            <person name="Wu L."/>
            <person name="Ma J."/>
        </authorList>
    </citation>
    <scope>NUCLEOTIDE SEQUENCE [LARGE SCALE GENOMIC DNA]</scope>
    <source>
        <strain evidence="4">KCTC 42087</strain>
    </source>
</reference>
<feature type="region of interest" description="Disordered" evidence="1">
    <location>
        <begin position="16"/>
        <end position="52"/>
    </location>
</feature>
<proteinExistence type="predicted"/>
<evidence type="ECO:0000256" key="1">
    <source>
        <dbReference type="SAM" id="MobiDB-lite"/>
    </source>
</evidence>
<dbReference type="SUPFAM" id="SSF51197">
    <property type="entry name" value="Clavaminate synthase-like"/>
    <property type="match status" value="1"/>
</dbReference>
<protein>
    <submittedName>
        <fullName evidence="3">JmjC domain-containing protein</fullName>
    </submittedName>
</protein>
<sequence>MTRRIVEVLSVETSEAGRLNGKDVVSPGRAPAPQEPPSRTTPRPAADAPSSDLGLEDWFAPHGLAEFTDTVLGHRPLCTGPRPELAARLADAFGLHSAGDVLALRDAEMYAWFPTLDGGTASAPIAGRTAPLFHAGGTTIYVRNIARFAAHERAMAAAFDIPRTGVHCQLYCNRPGAVTTMHFDPSSVITVQLSGRKTWRLAPNRFALSPLDGWAPGKPVHPGLRAYTHDVPPAEMPADAVTYDLEPGAVLHVPRGYWHETVSDQDSLSVHFIIHTPARLQAMLAILRNELMQDERWRRSARRFDAPDSIDLLADDYAALRDLVSRLDPRDVVRGPAPTTPFEDETSFVRCGQATLGVDGIDESTARVTVTAYGFGDTEATTLNVGTDFLPACRWIGGLPIGAAFTPPDLPGLSTPEARSLLPLLERAHLIRRPDEPSR</sequence>
<gene>
    <name evidence="3" type="ORF">ACFPZN_35075</name>
</gene>
<comment type="caution">
    <text evidence="3">The sequence shown here is derived from an EMBL/GenBank/DDBJ whole genome shotgun (WGS) entry which is preliminary data.</text>
</comment>
<accession>A0ABW1AC07</accession>
<dbReference type="Gene3D" id="2.60.120.650">
    <property type="entry name" value="Cupin"/>
    <property type="match status" value="1"/>
</dbReference>
<dbReference type="Proteomes" id="UP001596074">
    <property type="component" value="Unassembled WGS sequence"/>
</dbReference>
<dbReference type="InterPro" id="IPR003347">
    <property type="entry name" value="JmjC_dom"/>
</dbReference>
<name>A0ABW1AC07_9ACTN</name>
<evidence type="ECO:0000259" key="2">
    <source>
        <dbReference type="PROSITE" id="PS51184"/>
    </source>
</evidence>
<dbReference type="Pfam" id="PF08007">
    <property type="entry name" value="JmjC_2"/>
    <property type="match status" value="1"/>
</dbReference>
<evidence type="ECO:0000313" key="4">
    <source>
        <dbReference type="Proteomes" id="UP001596074"/>
    </source>
</evidence>
<dbReference type="RefSeq" id="WP_378286686.1">
    <property type="nucleotide sequence ID" value="NZ_JBHSON010000060.1"/>
</dbReference>
<dbReference type="EMBL" id="JBHSON010000060">
    <property type="protein sequence ID" value="MFC5750870.1"/>
    <property type="molecule type" value="Genomic_DNA"/>
</dbReference>
<organism evidence="3 4">
    <name type="scientific">Actinomadura rugatobispora</name>
    <dbReference type="NCBI Taxonomy" id="1994"/>
    <lineage>
        <taxon>Bacteria</taxon>
        <taxon>Bacillati</taxon>
        <taxon>Actinomycetota</taxon>
        <taxon>Actinomycetes</taxon>
        <taxon>Streptosporangiales</taxon>
        <taxon>Thermomonosporaceae</taxon>
        <taxon>Actinomadura</taxon>
    </lineage>
</organism>
<evidence type="ECO:0000313" key="3">
    <source>
        <dbReference type="EMBL" id="MFC5750870.1"/>
    </source>
</evidence>
<feature type="domain" description="JmjC" evidence="2">
    <location>
        <begin position="140"/>
        <end position="291"/>
    </location>
</feature>
<keyword evidence="4" id="KW-1185">Reference proteome</keyword>
<dbReference type="PANTHER" id="PTHR12461:SF105">
    <property type="entry name" value="HYPOXIA-INDUCIBLE FACTOR 1-ALPHA INHIBITOR"/>
    <property type="match status" value="1"/>
</dbReference>
<dbReference type="PANTHER" id="PTHR12461">
    <property type="entry name" value="HYPOXIA-INDUCIBLE FACTOR 1 ALPHA INHIBITOR-RELATED"/>
    <property type="match status" value="1"/>
</dbReference>
<dbReference type="PROSITE" id="PS51184">
    <property type="entry name" value="JMJC"/>
    <property type="match status" value="1"/>
</dbReference>